<protein>
    <submittedName>
        <fullName evidence="2">Rhamnulokinase</fullName>
        <ecNumber evidence="2">2.7.1.5</ecNumber>
    </submittedName>
</protein>
<dbReference type="AlphaFoldDB" id="A0A6I5ZNT6"/>
<dbReference type="GO" id="GO:0008993">
    <property type="term" value="F:rhamnulokinase activity"/>
    <property type="evidence" value="ECO:0007669"/>
    <property type="project" value="UniProtKB-EC"/>
</dbReference>
<sequence>MSLALKYRWVLEKLEGILGKKLPVIHMVGGGTQNEFLCRFTASATGRPVVAGPVEATAAGSLLVQAMAMGAVASLAEGREIVRRSFALKTYEAEKAGEWEDKYGEFVKLLAW</sequence>
<keyword evidence="2" id="KW-0808">Transferase</keyword>
<dbReference type="Proteomes" id="UP000425916">
    <property type="component" value="Chromosome"/>
</dbReference>
<dbReference type="InterPro" id="IPR043129">
    <property type="entry name" value="ATPase_NBD"/>
</dbReference>
<evidence type="ECO:0000313" key="3">
    <source>
        <dbReference type="Proteomes" id="UP000425916"/>
    </source>
</evidence>
<evidence type="ECO:0000313" key="2">
    <source>
        <dbReference type="EMBL" id="QGP91590.1"/>
    </source>
</evidence>
<dbReference type="Gene3D" id="3.30.420.40">
    <property type="match status" value="1"/>
</dbReference>
<keyword evidence="3" id="KW-1185">Reference proteome</keyword>
<reference evidence="2 3" key="1">
    <citation type="submission" date="2019-11" db="EMBL/GenBank/DDBJ databases">
        <title>Genome sequence of Moorella glycerini DSM11254.</title>
        <authorList>
            <person name="Poehlein A."/>
            <person name="Boeer T."/>
            <person name="Daniel R."/>
        </authorList>
    </citation>
    <scope>NUCLEOTIDE SEQUENCE [LARGE SCALE GENOMIC DNA]</scope>
    <source>
        <strain evidence="2 3">DSM 11254</strain>
    </source>
</reference>
<dbReference type="Pfam" id="PF02782">
    <property type="entry name" value="FGGY_C"/>
    <property type="match status" value="1"/>
</dbReference>
<dbReference type="InterPro" id="IPR018485">
    <property type="entry name" value="FGGY_C"/>
</dbReference>
<organism evidence="2 3">
    <name type="scientific">Neomoorella glycerini</name>
    <dbReference type="NCBI Taxonomy" id="55779"/>
    <lineage>
        <taxon>Bacteria</taxon>
        <taxon>Bacillati</taxon>
        <taxon>Bacillota</taxon>
        <taxon>Clostridia</taxon>
        <taxon>Neomoorellales</taxon>
        <taxon>Neomoorellaceae</taxon>
        <taxon>Neomoorella</taxon>
    </lineage>
</organism>
<accession>A0A6I5ZNT6</accession>
<feature type="domain" description="Carbohydrate kinase FGGY C-terminal" evidence="1">
    <location>
        <begin position="2"/>
        <end position="69"/>
    </location>
</feature>
<evidence type="ECO:0000259" key="1">
    <source>
        <dbReference type="Pfam" id="PF02782"/>
    </source>
</evidence>
<gene>
    <name evidence="2" type="primary">rhaB_1</name>
    <name evidence="2" type="ORF">MGLY_09270</name>
</gene>
<dbReference type="SUPFAM" id="SSF53067">
    <property type="entry name" value="Actin-like ATPase domain"/>
    <property type="match status" value="1"/>
</dbReference>
<name>A0A6I5ZNT6_9FIRM</name>
<dbReference type="EC" id="2.7.1.5" evidence="2"/>
<dbReference type="RefSeq" id="WP_211662078.1">
    <property type="nucleotide sequence ID" value="NZ_CP046244.1"/>
</dbReference>
<keyword evidence="2" id="KW-0418">Kinase</keyword>
<proteinExistence type="predicted"/>
<dbReference type="EMBL" id="CP046244">
    <property type="protein sequence ID" value="QGP91590.1"/>
    <property type="molecule type" value="Genomic_DNA"/>
</dbReference>